<dbReference type="InterPro" id="IPR033756">
    <property type="entry name" value="YlxH/NBP35"/>
</dbReference>
<dbReference type="PANTHER" id="PTHR43384:SF6">
    <property type="entry name" value="SEPTUM SITE-DETERMINING PROTEIN MIND HOMOLOG, CHLOROPLASTIC"/>
    <property type="match status" value="1"/>
</dbReference>
<dbReference type="InterPro" id="IPR027417">
    <property type="entry name" value="P-loop_NTPase"/>
</dbReference>
<keyword evidence="4" id="KW-0282">Flagellum</keyword>
<comment type="caution">
    <text evidence="4">The sequence shown here is derived from an EMBL/GenBank/DDBJ whole genome shotgun (WGS) entry which is preliminary data.</text>
</comment>
<dbReference type="SUPFAM" id="SSF52540">
    <property type="entry name" value="P-loop containing nucleoside triphosphate hydrolases"/>
    <property type="match status" value="1"/>
</dbReference>
<proteinExistence type="predicted"/>
<dbReference type="GO" id="GO:0051782">
    <property type="term" value="P:negative regulation of cell division"/>
    <property type="evidence" value="ECO:0007669"/>
    <property type="project" value="TreeGrafter"/>
</dbReference>
<evidence type="ECO:0000313" key="5">
    <source>
        <dbReference type="Proteomes" id="UP000319804"/>
    </source>
</evidence>
<dbReference type="GO" id="GO:0016887">
    <property type="term" value="F:ATP hydrolysis activity"/>
    <property type="evidence" value="ECO:0007669"/>
    <property type="project" value="TreeGrafter"/>
</dbReference>
<dbReference type="InterPro" id="IPR050625">
    <property type="entry name" value="ParA/MinD_ATPase"/>
</dbReference>
<keyword evidence="1" id="KW-0547">Nucleotide-binding</keyword>
<keyword evidence="4" id="KW-0969">Cilium</keyword>
<dbReference type="GO" id="GO:0005829">
    <property type="term" value="C:cytosol"/>
    <property type="evidence" value="ECO:0007669"/>
    <property type="project" value="TreeGrafter"/>
</dbReference>
<keyword evidence="4" id="KW-0966">Cell projection</keyword>
<dbReference type="Gene3D" id="3.40.50.300">
    <property type="entry name" value="P-loop containing nucleotide triphosphate hydrolases"/>
    <property type="match status" value="1"/>
</dbReference>
<keyword evidence="5" id="KW-1185">Reference proteome</keyword>
<reference evidence="4 5" key="1">
    <citation type="submission" date="2019-06" db="EMBL/GenBank/DDBJ databases">
        <title>Sequencing the genomes of 1000 actinobacteria strains.</title>
        <authorList>
            <person name="Klenk H.-P."/>
        </authorList>
    </citation>
    <scope>NUCLEOTIDE SEQUENCE [LARGE SCALE GENOMIC DNA]</scope>
    <source>
        <strain evidence="4 5">DSM 20427</strain>
    </source>
</reference>
<accession>A0A4Y3UKI0</accession>
<dbReference type="EMBL" id="VFPS01000002">
    <property type="protein sequence ID" value="TQM98949.1"/>
    <property type="molecule type" value="Genomic_DNA"/>
</dbReference>
<evidence type="ECO:0000256" key="1">
    <source>
        <dbReference type="ARBA" id="ARBA00022741"/>
    </source>
</evidence>
<dbReference type="AlphaFoldDB" id="A0A4Y3UKI0"/>
<name>A0A4Y3UKI0_9MICO</name>
<dbReference type="RefSeq" id="WP_229661401.1">
    <property type="nucleotide sequence ID" value="NZ_BJNA01000012.1"/>
</dbReference>
<gene>
    <name evidence="4" type="ORF">FHX68_1670</name>
</gene>
<protein>
    <submittedName>
        <fullName evidence="4">MinD-like ATPase involved in chromosome partitioning or flagellar assembly</fullName>
    </submittedName>
</protein>
<keyword evidence="2" id="KW-0067">ATP-binding</keyword>
<evidence type="ECO:0000313" key="4">
    <source>
        <dbReference type="EMBL" id="TQM98949.1"/>
    </source>
</evidence>
<dbReference type="GO" id="GO:0005524">
    <property type="term" value="F:ATP binding"/>
    <property type="evidence" value="ECO:0007669"/>
    <property type="project" value="UniProtKB-KW"/>
</dbReference>
<dbReference type="GO" id="GO:0009898">
    <property type="term" value="C:cytoplasmic side of plasma membrane"/>
    <property type="evidence" value="ECO:0007669"/>
    <property type="project" value="TreeGrafter"/>
</dbReference>
<organism evidence="4 5">
    <name type="scientific">Microbacterium lacticum</name>
    <dbReference type="NCBI Taxonomy" id="33885"/>
    <lineage>
        <taxon>Bacteria</taxon>
        <taxon>Bacillati</taxon>
        <taxon>Actinomycetota</taxon>
        <taxon>Actinomycetes</taxon>
        <taxon>Micrococcales</taxon>
        <taxon>Microbacteriaceae</taxon>
        <taxon>Microbacterium</taxon>
    </lineage>
</organism>
<evidence type="ECO:0000256" key="2">
    <source>
        <dbReference type="ARBA" id="ARBA00022840"/>
    </source>
</evidence>
<dbReference type="Proteomes" id="UP000319804">
    <property type="component" value="Unassembled WGS sequence"/>
</dbReference>
<dbReference type="PANTHER" id="PTHR43384">
    <property type="entry name" value="SEPTUM SITE-DETERMINING PROTEIN MIND HOMOLOG, CHLOROPLASTIC-RELATED"/>
    <property type="match status" value="1"/>
</dbReference>
<evidence type="ECO:0000256" key="3">
    <source>
        <dbReference type="SAM" id="MobiDB-lite"/>
    </source>
</evidence>
<dbReference type="Pfam" id="PF10609">
    <property type="entry name" value="ParA"/>
    <property type="match status" value="1"/>
</dbReference>
<feature type="region of interest" description="Disordered" evidence="3">
    <location>
        <begin position="420"/>
        <end position="454"/>
    </location>
</feature>
<feature type="compositionally biased region" description="Basic and acidic residues" evidence="3">
    <location>
        <begin position="432"/>
        <end position="441"/>
    </location>
</feature>
<sequence>MTGAGGSIGAFRRRGEEEPRGGPAVVVAVADERGAELAADLRDAGAEVRLVVAPDAPAAAAVDAMSGRAAAEMLGELARADLLVLDADRRTLTAQLVAACDRFGIRIVALCAGAAERRLAGVFGVDACDAQADAAEVLASGARAQDAEAPEPTRGRVIAVWGAAGAPGRTTTAIELACELARDGRRVALIDADAHAPSIAMATGLADEGPGFAAACRQAERGTLTVAELARIAAPLGTVEVLTGINRPGRWPELSHDRVQAALERCREWADDIVVDVAASLERDEEIVSDLAGPRRNAATLAALASADLIVAVVSADPIGVARFVRAHADLRSVVGATPVKIMVNKSRTGPVGLDARAQVRRTLERYTDARDVWFVPWDPKATDAAMLAAQPVAHVAARSPLAGAVRRFVGEAIEPPVPVRQADRRRRGRAGRGEATEPRRAGTVLSRRRARTA</sequence>